<dbReference type="Proteomes" id="UP000272490">
    <property type="component" value="Unassembled WGS sequence"/>
</dbReference>
<dbReference type="RefSeq" id="WP_128672970.1">
    <property type="nucleotide sequence ID" value="NZ_RRCO01000001.1"/>
</dbReference>
<protein>
    <submittedName>
        <fullName evidence="1">Uncharacterized protein</fullName>
    </submittedName>
</protein>
<accession>A0A3P3R1Q2</accession>
<name>A0A3P3R1Q2_9FIRM</name>
<comment type="caution">
    <text evidence="1">The sequence shown here is derived from an EMBL/GenBank/DDBJ whole genome shotgun (WGS) entry which is preliminary data.</text>
</comment>
<keyword evidence="2" id="KW-1185">Reference proteome</keyword>
<proteinExistence type="predicted"/>
<dbReference type="OrthoDB" id="9787986at2"/>
<organism evidence="1 2">
    <name type="scientific">Lachnoanaerobaculum gingivalis</name>
    <dbReference type="NCBI Taxonomy" id="2490855"/>
    <lineage>
        <taxon>Bacteria</taxon>
        <taxon>Bacillati</taxon>
        <taxon>Bacillota</taxon>
        <taxon>Clostridia</taxon>
        <taxon>Lachnospirales</taxon>
        <taxon>Lachnospiraceae</taxon>
        <taxon>Lachnoanaerobaculum</taxon>
    </lineage>
</organism>
<dbReference type="AlphaFoldDB" id="A0A3P3R1Q2"/>
<evidence type="ECO:0000313" key="2">
    <source>
        <dbReference type="Proteomes" id="UP000272490"/>
    </source>
</evidence>
<gene>
    <name evidence="1" type="ORF">EHV10_00735</name>
</gene>
<evidence type="ECO:0000313" key="1">
    <source>
        <dbReference type="EMBL" id="RRJ26590.1"/>
    </source>
</evidence>
<dbReference type="Pfam" id="PF18988">
    <property type="entry name" value="DUF5721"/>
    <property type="match status" value="1"/>
</dbReference>
<reference evidence="1 2" key="1">
    <citation type="submission" date="2018-11" db="EMBL/GenBank/DDBJ databases">
        <title>Genome sequencing of Lachnoanaerobaculum sp. KCOM 2030 (= ChDC B114).</title>
        <authorList>
            <person name="Kook J.-K."/>
            <person name="Park S.-N."/>
            <person name="Lim Y.K."/>
        </authorList>
    </citation>
    <scope>NUCLEOTIDE SEQUENCE [LARGE SCALE GENOMIC DNA]</scope>
    <source>
        <strain evidence="1 2">KCOM 2030</strain>
    </source>
</reference>
<dbReference type="InterPro" id="IPR043779">
    <property type="entry name" value="DUF5721"/>
</dbReference>
<sequence length="159" mass="19291">MLVFEILEVKEFTKLLFMTDIFDKFTVVEAEFHTFVKFDINGKLNKSYFDEEENRDFCTWGEIRPICFQIIKGKRRPTFFKLIFKFSEEFTRDWIKKNTTKDIDGDLYLNIRYSDKKMNLISSFSPKTFLLDREIINDFDMYVKNMFRRINITVEETGE</sequence>
<dbReference type="EMBL" id="RRCO01000001">
    <property type="protein sequence ID" value="RRJ26590.1"/>
    <property type="molecule type" value="Genomic_DNA"/>
</dbReference>